<sequence>MERVASTQKPPSQAKYRKLAILTTTKTVFKAVETTFAGTGALLTPSFRSSK</sequence>
<dbReference type="Gramene" id="KQL14354">
    <property type="protein sequence ID" value="KQL14354"/>
    <property type="gene ID" value="SETIT_024003mg"/>
</dbReference>
<dbReference type="Proteomes" id="UP000004995">
    <property type="component" value="Unassembled WGS sequence"/>
</dbReference>
<dbReference type="InParanoid" id="K3ZBT2"/>
<keyword evidence="2" id="KW-1185">Reference proteome</keyword>
<proteinExistence type="predicted"/>
<dbReference type="AlphaFoldDB" id="K3ZBT2"/>
<evidence type="ECO:0000313" key="2">
    <source>
        <dbReference type="Proteomes" id="UP000004995"/>
    </source>
</evidence>
<accession>K3ZBT2</accession>
<dbReference type="HOGENOM" id="CLU_3109988_0_0_1"/>
<dbReference type="EMBL" id="AGNK02001556">
    <property type="status" value="NOT_ANNOTATED_CDS"/>
    <property type="molecule type" value="Genomic_DNA"/>
</dbReference>
<reference evidence="1" key="2">
    <citation type="submission" date="2018-08" db="UniProtKB">
        <authorList>
            <consortium name="EnsemblPlants"/>
        </authorList>
    </citation>
    <scope>IDENTIFICATION</scope>
    <source>
        <strain evidence="1">Yugu1</strain>
    </source>
</reference>
<protein>
    <submittedName>
        <fullName evidence="1">Uncharacterized protein</fullName>
    </submittedName>
</protein>
<organism evidence="1 2">
    <name type="scientific">Setaria italica</name>
    <name type="common">Foxtail millet</name>
    <name type="synonym">Panicum italicum</name>
    <dbReference type="NCBI Taxonomy" id="4555"/>
    <lineage>
        <taxon>Eukaryota</taxon>
        <taxon>Viridiplantae</taxon>
        <taxon>Streptophyta</taxon>
        <taxon>Embryophyta</taxon>
        <taxon>Tracheophyta</taxon>
        <taxon>Spermatophyta</taxon>
        <taxon>Magnoliopsida</taxon>
        <taxon>Liliopsida</taxon>
        <taxon>Poales</taxon>
        <taxon>Poaceae</taxon>
        <taxon>PACMAD clade</taxon>
        <taxon>Panicoideae</taxon>
        <taxon>Panicodae</taxon>
        <taxon>Paniceae</taxon>
        <taxon>Cenchrinae</taxon>
        <taxon>Setaria</taxon>
    </lineage>
</organism>
<evidence type="ECO:0000313" key="1">
    <source>
        <dbReference type="EnsemblPlants" id="KQL14354"/>
    </source>
</evidence>
<dbReference type="EnsemblPlants" id="KQL14354">
    <property type="protein sequence ID" value="KQL14354"/>
    <property type="gene ID" value="SETIT_024003mg"/>
</dbReference>
<reference evidence="2" key="1">
    <citation type="journal article" date="2012" name="Nat. Biotechnol.">
        <title>Reference genome sequence of the model plant Setaria.</title>
        <authorList>
            <person name="Bennetzen J.L."/>
            <person name="Schmutz J."/>
            <person name="Wang H."/>
            <person name="Percifield R."/>
            <person name="Hawkins J."/>
            <person name="Pontaroli A.C."/>
            <person name="Estep M."/>
            <person name="Feng L."/>
            <person name="Vaughn J.N."/>
            <person name="Grimwood J."/>
            <person name="Jenkins J."/>
            <person name="Barry K."/>
            <person name="Lindquist E."/>
            <person name="Hellsten U."/>
            <person name="Deshpande S."/>
            <person name="Wang X."/>
            <person name="Wu X."/>
            <person name="Mitros T."/>
            <person name="Triplett J."/>
            <person name="Yang X."/>
            <person name="Ye C.Y."/>
            <person name="Mauro-Herrera M."/>
            <person name="Wang L."/>
            <person name="Li P."/>
            <person name="Sharma M."/>
            <person name="Sharma R."/>
            <person name="Ronald P.C."/>
            <person name="Panaud O."/>
            <person name="Kellogg E.A."/>
            <person name="Brutnell T.P."/>
            <person name="Doust A.N."/>
            <person name="Tuskan G.A."/>
            <person name="Rokhsar D."/>
            <person name="Devos K.M."/>
        </authorList>
    </citation>
    <scope>NUCLEOTIDE SEQUENCE [LARGE SCALE GENOMIC DNA]</scope>
    <source>
        <strain evidence="2">cv. Yugu1</strain>
    </source>
</reference>
<name>K3ZBT2_SETIT</name>